<evidence type="ECO:0000256" key="5">
    <source>
        <dbReference type="ARBA" id="ARBA00011996"/>
    </source>
</evidence>
<evidence type="ECO:0000256" key="2">
    <source>
        <dbReference type="ARBA" id="ARBA00002988"/>
    </source>
</evidence>
<keyword evidence="9" id="KW-0547">Nucleotide-binding</keyword>
<dbReference type="PROSITE" id="PS00742">
    <property type="entry name" value="PEP_ENZYMES_2"/>
    <property type="match status" value="1"/>
</dbReference>
<dbReference type="PIRSF" id="PIRSF000854">
    <property type="entry name" value="PEP_synthase"/>
    <property type="match status" value="1"/>
</dbReference>
<dbReference type="PANTHER" id="PTHR43030:SF1">
    <property type="entry name" value="PHOSPHOENOLPYRUVATE SYNTHASE"/>
    <property type="match status" value="1"/>
</dbReference>
<proteinExistence type="inferred from homology"/>
<dbReference type="Gene3D" id="3.30.1490.20">
    <property type="entry name" value="ATP-grasp fold, A domain"/>
    <property type="match status" value="1"/>
</dbReference>
<comment type="similarity">
    <text evidence="4">Belongs to the PEP-utilizing enzyme family.</text>
</comment>
<evidence type="ECO:0000313" key="19">
    <source>
        <dbReference type="Proteomes" id="UP000236840"/>
    </source>
</evidence>
<dbReference type="Pfam" id="PF00391">
    <property type="entry name" value="PEP-utilizers"/>
    <property type="match status" value="1"/>
</dbReference>
<dbReference type="InterPro" id="IPR013815">
    <property type="entry name" value="ATP_grasp_subdomain_1"/>
</dbReference>
<keyword evidence="12" id="KW-0460">Magnesium</keyword>
<dbReference type="Gene3D" id="3.50.30.10">
    <property type="entry name" value="Phosphohistidine domain"/>
    <property type="match status" value="1"/>
</dbReference>
<gene>
    <name evidence="18" type="ORF">COZ90_00485</name>
</gene>
<evidence type="ECO:0000256" key="14">
    <source>
        <dbReference type="ARBA" id="ARBA00047700"/>
    </source>
</evidence>
<dbReference type="InterPro" id="IPR036637">
    <property type="entry name" value="Phosphohistidine_dom_sf"/>
</dbReference>
<dbReference type="InterPro" id="IPR008279">
    <property type="entry name" value="PEP-util_enz_mobile_dom"/>
</dbReference>
<dbReference type="GO" id="GO:0008986">
    <property type="term" value="F:pyruvate, water dikinase activity"/>
    <property type="evidence" value="ECO:0007669"/>
    <property type="project" value="UniProtKB-EC"/>
</dbReference>
<dbReference type="InterPro" id="IPR023151">
    <property type="entry name" value="PEP_util_CS"/>
</dbReference>
<dbReference type="InterPro" id="IPR040442">
    <property type="entry name" value="Pyrv_kinase-like_dom_sf"/>
</dbReference>
<evidence type="ECO:0000256" key="7">
    <source>
        <dbReference type="ARBA" id="ARBA00022679"/>
    </source>
</evidence>
<dbReference type="NCBIfam" id="TIGR01418">
    <property type="entry name" value="PEP_synth"/>
    <property type="match status" value="1"/>
</dbReference>
<evidence type="ECO:0000256" key="8">
    <source>
        <dbReference type="ARBA" id="ARBA00022723"/>
    </source>
</evidence>
<evidence type="ECO:0000259" key="17">
    <source>
        <dbReference type="Pfam" id="PF02896"/>
    </source>
</evidence>
<dbReference type="GO" id="GO:0006094">
    <property type="term" value="P:gluconeogenesis"/>
    <property type="evidence" value="ECO:0007669"/>
    <property type="project" value="UniProtKB-UniPathway"/>
</dbReference>
<dbReference type="AlphaFoldDB" id="A0A2H9N1J9"/>
<evidence type="ECO:0000256" key="6">
    <source>
        <dbReference type="ARBA" id="ARBA00021623"/>
    </source>
</evidence>
<evidence type="ECO:0000259" key="16">
    <source>
        <dbReference type="Pfam" id="PF01326"/>
    </source>
</evidence>
<feature type="domain" description="PEP-utilising enzyme mobile" evidence="15">
    <location>
        <begin position="344"/>
        <end position="415"/>
    </location>
</feature>
<evidence type="ECO:0000256" key="3">
    <source>
        <dbReference type="ARBA" id="ARBA00004742"/>
    </source>
</evidence>
<dbReference type="Gene3D" id="3.30.470.20">
    <property type="entry name" value="ATP-grasp fold, B domain"/>
    <property type="match status" value="1"/>
</dbReference>
<organism evidence="18 19">
    <name type="scientific">Candidatus Nealsonbacteria bacterium CG_4_8_14_3_um_filter_37_36</name>
    <dbReference type="NCBI Taxonomy" id="1974688"/>
    <lineage>
        <taxon>Bacteria</taxon>
        <taxon>Candidatus Nealsoniibacteriota</taxon>
    </lineage>
</organism>
<sequence length="759" mass="85610">IPDGFATTSYAFWYFLKKNNLLPRLKEIFEKLDVKDIKSLQKTGRQARSLILNAKFPEDLKREIIKAYRKLSKQYAKEETDVAIRSSGVAEDQPTMSFAGQFETYLNVSGERNLLQSIKKCLASAFNDRVISYREEKRVPQLKFALSVGVQKMVRSDLASAGVIFTLDTETGFKNLILINSSFGLGEMVVKGKIIPDEFLVFKPTLKQGFEPIISKVLGTKRRKLIYGKEDKATLEVKVPQRDQKRFTLTDEEILKLAKWACLIEEHYGIPQDIEWAKDGKTNQLFIVQSRPETVHAPREIKSYTQYILKEKGAKLLLEGEAIGAKITSGKVKIIPNISKIKEFKPGEVLVTKMTDPDWTSIMKIAKAIVTEEGGKTCHAAIVSRELGIPAVVGARDALQILKTGQDITIDCSGGQKGKIFDGQLKFEIKKYNLKKIPKTKTKIMINTSHPDAAFSNSFLPTSGVGLAREEFIIASQIQIHPLALINYSKLKGGLRKKINELTIGYKDKKEYFIDKLSQGIGKIGAAFWPKPVIVRFSDFKSNEYAQLLGGNLFEPEESNPMLGWRGASRYYDEKFKPAFEMECQAIKRAREVFGLKNIKVMIPFCRTPEEGEKVLKLMKEYGLEREKNGLEVYVMCEIPSNIILADKFLEIFDGMSIGSNDLTQLVLGLDRDSALVAKVGDERNKAVKEMIAKVIQKCKKRKKYVGICGEAPSVYEEFTEFLIEQGIESMSLNPDTVIKTTLIVAKKEKRLIKGRNKK</sequence>
<evidence type="ECO:0000256" key="11">
    <source>
        <dbReference type="ARBA" id="ARBA00022840"/>
    </source>
</evidence>
<dbReference type="GO" id="GO:0046872">
    <property type="term" value="F:metal ion binding"/>
    <property type="evidence" value="ECO:0007669"/>
    <property type="project" value="UniProtKB-KW"/>
</dbReference>
<dbReference type="InterPro" id="IPR018274">
    <property type="entry name" value="PEP_util_AS"/>
</dbReference>
<dbReference type="InterPro" id="IPR006319">
    <property type="entry name" value="PEP_synth"/>
</dbReference>
<keyword evidence="11" id="KW-0067">ATP-binding</keyword>
<comment type="function">
    <text evidence="2">Catalyzes the phosphorylation of pyruvate to phosphoenolpyruvate.</text>
</comment>
<accession>A0A2H9N1J9</accession>
<keyword evidence="8" id="KW-0479">Metal-binding</keyword>
<evidence type="ECO:0000256" key="10">
    <source>
        <dbReference type="ARBA" id="ARBA00022777"/>
    </source>
</evidence>
<comment type="caution">
    <text evidence="18">The sequence shown here is derived from an EMBL/GenBank/DDBJ whole genome shotgun (WGS) entry which is preliminary data.</text>
</comment>
<dbReference type="InterPro" id="IPR002192">
    <property type="entry name" value="PPDK_AMP/ATP-bd"/>
</dbReference>
<reference evidence="19" key="1">
    <citation type="submission" date="2017-09" db="EMBL/GenBank/DDBJ databases">
        <title>Depth-based differentiation of microbial function through sediment-hosted aquifers and enrichment of novel symbionts in the deep terrestrial subsurface.</title>
        <authorList>
            <person name="Probst A.J."/>
            <person name="Ladd B."/>
            <person name="Jarett J.K."/>
            <person name="Geller-Mcgrath D.E."/>
            <person name="Sieber C.M.K."/>
            <person name="Emerson J.B."/>
            <person name="Anantharaman K."/>
            <person name="Thomas B.C."/>
            <person name="Malmstrom R."/>
            <person name="Stieglmeier M."/>
            <person name="Klingl A."/>
            <person name="Woyke T."/>
            <person name="Ryan C.M."/>
            <person name="Banfield J.F."/>
        </authorList>
    </citation>
    <scope>NUCLEOTIDE SEQUENCE [LARGE SCALE GENOMIC DNA]</scope>
</reference>
<dbReference type="NCBIfam" id="NF005057">
    <property type="entry name" value="PRK06464.1"/>
    <property type="match status" value="1"/>
</dbReference>
<dbReference type="PANTHER" id="PTHR43030">
    <property type="entry name" value="PHOSPHOENOLPYRUVATE SYNTHASE"/>
    <property type="match status" value="1"/>
</dbReference>
<comment type="pathway">
    <text evidence="3">Carbohydrate biosynthesis; gluconeogenesis.</text>
</comment>
<dbReference type="SUPFAM" id="SSF51621">
    <property type="entry name" value="Phosphoenolpyruvate/pyruvate domain"/>
    <property type="match status" value="1"/>
</dbReference>
<keyword evidence="7 18" id="KW-0808">Transferase</keyword>
<dbReference type="SUPFAM" id="SSF52009">
    <property type="entry name" value="Phosphohistidine domain"/>
    <property type="match status" value="1"/>
</dbReference>
<feature type="domain" description="Pyruvate phosphate dikinase AMP/ATP-binding" evidence="16">
    <location>
        <begin position="1"/>
        <end position="300"/>
    </location>
</feature>
<evidence type="ECO:0000259" key="15">
    <source>
        <dbReference type="Pfam" id="PF00391"/>
    </source>
</evidence>
<evidence type="ECO:0000256" key="4">
    <source>
        <dbReference type="ARBA" id="ARBA00007837"/>
    </source>
</evidence>
<evidence type="ECO:0000313" key="18">
    <source>
        <dbReference type="EMBL" id="PIW91525.1"/>
    </source>
</evidence>
<dbReference type="InterPro" id="IPR015813">
    <property type="entry name" value="Pyrv/PenolPyrv_kinase-like_dom"/>
</dbReference>
<dbReference type="EC" id="2.7.9.2" evidence="5"/>
<comment type="cofactor">
    <cofactor evidence="1">
        <name>Mg(2+)</name>
        <dbReference type="ChEBI" id="CHEBI:18420"/>
    </cofactor>
</comment>
<dbReference type="Pfam" id="PF02896">
    <property type="entry name" value="PEP-utilizers_C"/>
    <property type="match status" value="1"/>
</dbReference>
<keyword evidence="10" id="KW-0418">Kinase</keyword>
<evidence type="ECO:0000256" key="13">
    <source>
        <dbReference type="ARBA" id="ARBA00033470"/>
    </source>
</evidence>
<dbReference type="UniPathway" id="UPA00138"/>
<name>A0A2H9N1J9_9BACT</name>
<dbReference type="Proteomes" id="UP000236840">
    <property type="component" value="Unassembled WGS sequence"/>
</dbReference>
<comment type="catalytic activity">
    <reaction evidence="14">
        <text>pyruvate + ATP + H2O = phosphoenolpyruvate + AMP + phosphate + 2 H(+)</text>
        <dbReference type="Rhea" id="RHEA:11364"/>
        <dbReference type="ChEBI" id="CHEBI:15361"/>
        <dbReference type="ChEBI" id="CHEBI:15377"/>
        <dbReference type="ChEBI" id="CHEBI:15378"/>
        <dbReference type="ChEBI" id="CHEBI:30616"/>
        <dbReference type="ChEBI" id="CHEBI:43474"/>
        <dbReference type="ChEBI" id="CHEBI:58702"/>
        <dbReference type="ChEBI" id="CHEBI:456215"/>
        <dbReference type="EC" id="2.7.9.2"/>
    </reaction>
</comment>
<dbReference type="SUPFAM" id="SSF56059">
    <property type="entry name" value="Glutathione synthetase ATP-binding domain-like"/>
    <property type="match status" value="1"/>
</dbReference>
<dbReference type="InterPro" id="IPR000121">
    <property type="entry name" value="PEP_util_C"/>
</dbReference>
<evidence type="ECO:0000256" key="12">
    <source>
        <dbReference type="ARBA" id="ARBA00022842"/>
    </source>
</evidence>
<dbReference type="Pfam" id="PF01326">
    <property type="entry name" value="PPDK_N"/>
    <property type="match status" value="1"/>
</dbReference>
<feature type="domain" description="PEP-utilising enzyme C-terminal" evidence="17">
    <location>
        <begin position="437"/>
        <end position="748"/>
    </location>
</feature>
<dbReference type="PROSITE" id="PS00370">
    <property type="entry name" value="PEP_ENZYMES_PHOS_SITE"/>
    <property type="match status" value="1"/>
</dbReference>
<dbReference type="Gene3D" id="3.20.20.60">
    <property type="entry name" value="Phosphoenolpyruvate-binding domains"/>
    <property type="match status" value="1"/>
</dbReference>
<feature type="non-terminal residue" evidence="18">
    <location>
        <position position="1"/>
    </location>
</feature>
<dbReference type="FunFam" id="3.30.470.20:FF:000017">
    <property type="entry name" value="Phosphoenolpyruvate synthase"/>
    <property type="match status" value="1"/>
</dbReference>
<dbReference type="GO" id="GO:0005524">
    <property type="term" value="F:ATP binding"/>
    <property type="evidence" value="ECO:0007669"/>
    <property type="project" value="UniProtKB-KW"/>
</dbReference>
<protein>
    <recommendedName>
        <fullName evidence="6">Phosphoenolpyruvate synthase</fullName>
        <ecNumber evidence="5">2.7.9.2</ecNumber>
    </recommendedName>
    <alternativeName>
        <fullName evidence="13">Pyruvate, water dikinase</fullName>
    </alternativeName>
</protein>
<evidence type="ECO:0000256" key="1">
    <source>
        <dbReference type="ARBA" id="ARBA00001946"/>
    </source>
</evidence>
<keyword evidence="18" id="KW-0670">Pyruvate</keyword>
<dbReference type="EMBL" id="PFHJ01000012">
    <property type="protein sequence ID" value="PIW91525.1"/>
    <property type="molecule type" value="Genomic_DNA"/>
</dbReference>
<evidence type="ECO:0000256" key="9">
    <source>
        <dbReference type="ARBA" id="ARBA00022741"/>
    </source>
</evidence>